<feature type="compositionally biased region" description="Basic and acidic residues" evidence="2">
    <location>
        <begin position="1"/>
        <end position="16"/>
    </location>
</feature>
<dbReference type="Gene3D" id="1.10.1470.10">
    <property type="entry name" value="YjbJ"/>
    <property type="match status" value="1"/>
</dbReference>
<evidence type="ECO:0000256" key="2">
    <source>
        <dbReference type="SAM" id="MobiDB-lite"/>
    </source>
</evidence>
<feature type="region of interest" description="Disordered" evidence="2">
    <location>
        <begin position="1"/>
        <end position="63"/>
    </location>
</feature>
<gene>
    <name evidence="4" type="ORF">I4J89_13290</name>
</gene>
<keyword evidence="5" id="KW-1185">Reference proteome</keyword>
<name>A0A931FWH1_9ACTN</name>
<sequence>MSITDKAKNKAEELAGKAKQGVGEATGNDRLFAEGQAQETAAHAKQAGEHVKDAGRDVRDAFS</sequence>
<feature type="domain" description="CsbD-like" evidence="3">
    <location>
        <begin position="5"/>
        <end position="56"/>
    </location>
</feature>
<dbReference type="InterPro" id="IPR036629">
    <property type="entry name" value="YjbJ_sf"/>
</dbReference>
<protein>
    <submittedName>
        <fullName evidence="4">CsbD family protein</fullName>
    </submittedName>
</protein>
<dbReference type="Pfam" id="PF05532">
    <property type="entry name" value="CsbD"/>
    <property type="match status" value="1"/>
</dbReference>
<evidence type="ECO:0000256" key="1">
    <source>
        <dbReference type="ARBA" id="ARBA00009129"/>
    </source>
</evidence>
<dbReference type="SUPFAM" id="SSF69047">
    <property type="entry name" value="Hypothetical protein YjbJ"/>
    <property type="match status" value="1"/>
</dbReference>
<comment type="similarity">
    <text evidence="1">Belongs to the UPF0337 (CsbD) family.</text>
</comment>
<accession>A0A931FWH1</accession>
<evidence type="ECO:0000313" key="4">
    <source>
        <dbReference type="EMBL" id="MBG0562438.1"/>
    </source>
</evidence>
<dbReference type="Proteomes" id="UP000598146">
    <property type="component" value="Unassembled WGS sequence"/>
</dbReference>
<comment type="caution">
    <text evidence="4">The sequence shown here is derived from an EMBL/GenBank/DDBJ whole genome shotgun (WGS) entry which is preliminary data.</text>
</comment>
<feature type="compositionally biased region" description="Basic and acidic residues" evidence="2">
    <location>
        <begin position="46"/>
        <end position="63"/>
    </location>
</feature>
<dbReference type="EMBL" id="JADQTO010000005">
    <property type="protein sequence ID" value="MBG0562438.1"/>
    <property type="molecule type" value="Genomic_DNA"/>
</dbReference>
<reference evidence="4" key="1">
    <citation type="submission" date="2020-11" db="EMBL/GenBank/DDBJ databases">
        <title>Isolation and identification of active actinomycetes.</title>
        <authorList>
            <person name="Sun X."/>
        </authorList>
    </citation>
    <scope>NUCLEOTIDE SEQUENCE</scope>
    <source>
        <strain evidence="4">NEAU-A11</strain>
    </source>
</reference>
<organism evidence="4 5">
    <name type="scientific">Actinoplanes aureus</name>
    <dbReference type="NCBI Taxonomy" id="2792083"/>
    <lineage>
        <taxon>Bacteria</taxon>
        <taxon>Bacillati</taxon>
        <taxon>Actinomycetota</taxon>
        <taxon>Actinomycetes</taxon>
        <taxon>Micromonosporales</taxon>
        <taxon>Micromonosporaceae</taxon>
        <taxon>Actinoplanes</taxon>
    </lineage>
</organism>
<dbReference type="AlphaFoldDB" id="A0A931FWH1"/>
<dbReference type="InterPro" id="IPR008462">
    <property type="entry name" value="CsbD"/>
</dbReference>
<evidence type="ECO:0000313" key="5">
    <source>
        <dbReference type="Proteomes" id="UP000598146"/>
    </source>
</evidence>
<dbReference type="RefSeq" id="WP_196414215.1">
    <property type="nucleotide sequence ID" value="NZ_JADQTO010000005.1"/>
</dbReference>
<evidence type="ECO:0000259" key="3">
    <source>
        <dbReference type="Pfam" id="PF05532"/>
    </source>
</evidence>
<proteinExistence type="inferred from homology"/>